<accession>A0A1T1DH62</accession>
<name>A0A1T1DH62_9LEPT</name>
<organism evidence="1 2">
    <name type="scientific">Leptospira kirschneri serovar Pomona</name>
    <dbReference type="NCBI Taxonomy" id="561005"/>
    <lineage>
        <taxon>Bacteria</taxon>
        <taxon>Pseudomonadati</taxon>
        <taxon>Spirochaetota</taxon>
        <taxon>Spirochaetia</taxon>
        <taxon>Leptospirales</taxon>
        <taxon>Leptospiraceae</taxon>
        <taxon>Leptospira</taxon>
    </lineage>
</organism>
<dbReference type="Proteomes" id="UP000191008">
    <property type="component" value="Unassembled WGS sequence"/>
</dbReference>
<dbReference type="RefSeq" id="WP_082293429.1">
    <property type="nucleotide sequence ID" value="NZ_MVIT01000077.1"/>
</dbReference>
<protein>
    <submittedName>
        <fullName evidence="1">Uncharacterized protein</fullName>
    </submittedName>
</protein>
<evidence type="ECO:0000313" key="2">
    <source>
        <dbReference type="Proteomes" id="UP000191008"/>
    </source>
</evidence>
<sequence>MSKEFIQSYIAECLREGNTEEEIKRKLNAVYSFLAKGLFGFYRATKKKDIKVSLSEFADVVDEVTEGMGE</sequence>
<evidence type="ECO:0000313" key="1">
    <source>
        <dbReference type="EMBL" id="OOV40189.1"/>
    </source>
</evidence>
<gene>
    <name evidence="1" type="ORF">B1J93_17730</name>
</gene>
<dbReference type="AlphaFoldDB" id="A0A1T1DH62"/>
<comment type="caution">
    <text evidence="1">The sequence shown here is derived from an EMBL/GenBank/DDBJ whole genome shotgun (WGS) entry which is preliminary data.</text>
</comment>
<reference evidence="1 2" key="1">
    <citation type="submission" date="2017-02" db="EMBL/GenBank/DDBJ databases">
        <title>Comparative genomic analysis of Brazilian Leptospira kirschneri strains of different serogroups.</title>
        <authorList>
            <person name="Moreno L.Z."/>
            <person name="Miraglia F."/>
            <person name="Kremer F.S."/>
            <person name="Eslabao M.R."/>
            <person name="Lilenbaum W."/>
            <person name="Dellagostin O.A."/>
            <person name="Moreno A.M."/>
        </authorList>
    </citation>
    <scope>NUCLEOTIDE SEQUENCE [LARGE SCALE GENOMIC DNA]</scope>
    <source>
        <strain evidence="1 2">M110/06</strain>
    </source>
</reference>
<proteinExistence type="predicted"/>
<dbReference type="EMBL" id="MVIT01000077">
    <property type="protein sequence ID" value="OOV40189.1"/>
    <property type="molecule type" value="Genomic_DNA"/>
</dbReference>